<accession>A0A193PMH0</accession>
<protein>
    <submittedName>
        <fullName evidence="2">Putative membrane protein</fullName>
    </submittedName>
</protein>
<sequence length="159" mass="17655">MISYIHAPVIALCFFLLLSMWRFWACIDRLGFTREVSRRAPSMAQGDMLAATLAIMPFLVAAVDWFGITLPRQSAPIPPYAAAFISMACLGGCMFILRNSGERFAGHWAGTRESALRTVAALRIIDAAELAHALDVLQQHEARQFNGQTIDTEAREVRK</sequence>
<keyword evidence="1" id="KW-0812">Transmembrane</keyword>
<keyword evidence="2" id="KW-0614">Plasmid</keyword>
<evidence type="ECO:0000256" key="1">
    <source>
        <dbReference type="SAM" id="Phobius"/>
    </source>
</evidence>
<name>A0A193PMH0_ALCXX</name>
<evidence type="ECO:0000313" key="2">
    <source>
        <dbReference type="EMBL" id="BAV17703.1"/>
    </source>
</evidence>
<dbReference type="EMBL" id="LC155906">
    <property type="protein sequence ID" value="BAV17703.1"/>
    <property type="molecule type" value="Genomic_DNA"/>
</dbReference>
<keyword evidence="1" id="KW-0472">Membrane</keyword>
<proteinExistence type="predicted"/>
<feature type="transmembrane region" description="Helical" evidence="1">
    <location>
        <begin position="80"/>
        <end position="97"/>
    </location>
</feature>
<geneLocation type="plasmid" evidence="2">
    <name>pKUN4507_1</name>
</geneLocation>
<dbReference type="AlphaFoldDB" id="A0A193PMH0"/>
<organism evidence="2">
    <name type="scientific">Alcaligenes xylosoxydans xylosoxydans</name>
    <name type="common">Achromobacter xylosoxidans</name>
    <dbReference type="NCBI Taxonomy" id="85698"/>
    <lineage>
        <taxon>Bacteria</taxon>
        <taxon>Pseudomonadati</taxon>
        <taxon>Pseudomonadota</taxon>
        <taxon>Betaproteobacteria</taxon>
        <taxon>Burkholderiales</taxon>
        <taxon>Alcaligenaceae</taxon>
        <taxon>Achromobacter</taxon>
    </lineage>
</organism>
<keyword evidence="1" id="KW-1133">Transmembrane helix</keyword>
<feature type="transmembrane region" description="Helical" evidence="1">
    <location>
        <begin position="6"/>
        <end position="27"/>
    </location>
</feature>
<dbReference type="RefSeq" id="WP_176453781.1">
    <property type="nucleotide sequence ID" value="NZ_LC155906.1"/>
</dbReference>
<feature type="transmembrane region" description="Helical" evidence="1">
    <location>
        <begin position="48"/>
        <end position="68"/>
    </location>
</feature>
<reference evidence="2" key="1">
    <citation type="submission" date="2016-05" db="EMBL/GenBank/DDBJ databases">
        <title>Interspecies Dissemination of a Mobilizable Plasmid Harboring blaIMP-19: the Possibility of Horizontal Gene Transfer in a Single Patient.</title>
        <authorList>
            <person name="Yamamoto M."/>
            <person name="Matsumura Y."/>
            <person name="Gomi R."/>
            <person name="Matsuda T."/>
            <person name="Tanaka M."/>
            <person name="Nagao M."/>
            <person name="Takakura S."/>
            <person name="Uemoto S."/>
            <person name="Ichiyama S."/>
        </authorList>
    </citation>
    <scope>NUCLEOTIDE SEQUENCE</scope>
    <source>
        <strain evidence="2">KUN4507</strain>
        <plasmid evidence="2">pKUN4507_1</plasmid>
    </source>
</reference>